<reference evidence="17 18" key="1">
    <citation type="submission" date="2018-09" db="EMBL/GenBank/DDBJ databases">
        <title>Paenibacillus aracenensis nov. sp. isolated from a cave in southern Spain.</title>
        <authorList>
            <person name="Jurado V."/>
            <person name="Gutierrez-Patricio S."/>
            <person name="Gonzalez-Pimentel J.L."/>
            <person name="Miller A.Z."/>
            <person name="Laiz L."/>
            <person name="Saiz-Jimenez C."/>
        </authorList>
    </citation>
    <scope>NUCLEOTIDE SEQUENCE [LARGE SCALE GENOMIC DNA]</scope>
    <source>
        <strain evidence="17 18">DSM 22867</strain>
    </source>
</reference>
<dbReference type="Gene3D" id="3.30.565.10">
    <property type="entry name" value="Histidine kinase-like ATPase, C-terminal domain"/>
    <property type="match status" value="1"/>
</dbReference>
<keyword evidence="11 14" id="KW-1133">Transmembrane helix</keyword>
<dbReference type="OrthoDB" id="9776552at2"/>
<dbReference type="Pfam" id="PF00672">
    <property type="entry name" value="HAMP"/>
    <property type="match status" value="1"/>
</dbReference>
<dbReference type="Pfam" id="PF02743">
    <property type="entry name" value="dCache_1"/>
    <property type="match status" value="1"/>
</dbReference>
<evidence type="ECO:0000256" key="12">
    <source>
        <dbReference type="ARBA" id="ARBA00023012"/>
    </source>
</evidence>
<name>A0A3A1V0T4_9BACL</name>
<keyword evidence="7 14" id="KW-0812">Transmembrane</keyword>
<feature type="domain" description="Histidine kinase" evidence="15">
    <location>
        <begin position="479"/>
        <end position="586"/>
    </location>
</feature>
<keyword evidence="4" id="KW-1003">Cell membrane</keyword>
<accession>A0A3A1V0T4</accession>
<evidence type="ECO:0000256" key="13">
    <source>
        <dbReference type="ARBA" id="ARBA00023136"/>
    </source>
</evidence>
<dbReference type="PRINTS" id="PR00344">
    <property type="entry name" value="BCTRLSENSOR"/>
</dbReference>
<dbReference type="InterPro" id="IPR036890">
    <property type="entry name" value="HATPase_C_sf"/>
</dbReference>
<dbReference type="PROSITE" id="PS50109">
    <property type="entry name" value="HIS_KIN"/>
    <property type="match status" value="1"/>
</dbReference>
<evidence type="ECO:0000256" key="6">
    <source>
        <dbReference type="ARBA" id="ARBA00022679"/>
    </source>
</evidence>
<dbReference type="SUPFAM" id="SSF158472">
    <property type="entry name" value="HAMP domain-like"/>
    <property type="match status" value="1"/>
</dbReference>
<dbReference type="SMART" id="SM00304">
    <property type="entry name" value="HAMP"/>
    <property type="match status" value="1"/>
</dbReference>
<dbReference type="InterPro" id="IPR004358">
    <property type="entry name" value="Sig_transdc_His_kin-like_C"/>
</dbReference>
<comment type="subcellular location">
    <subcellularLocation>
        <location evidence="2">Cell membrane</location>
        <topology evidence="2">Multi-pass membrane protein</topology>
    </subcellularLocation>
</comment>
<evidence type="ECO:0000313" key="18">
    <source>
        <dbReference type="Proteomes" id="UP000266482"/>
    </source>
</evidence>
<dbReference type="Proteomes" id="UP000266482">
    <property type="component" value="Unassembled WGS sequence"/>
</dbReference>
<dbReference type="GO" id="GO:0005886">
    <property type="term" value="C:plasma membrane"/>
    <property type="evidence" value="ECO:0007669"/>
    <property type="project" value="UniProtKB-SubCell"/>
</dbReference>
<evidence type="ECO:0000256" key="14">
    <source>
        <dbReference type="SAM" id="Phobius"/>
    </source>
</evidence>
<evidence type="ECO:0000256" key="9">
    <source>
        <dbReference type="ARBA" id="ARBA00022777"/>
    </source>
</evidence>
<organism evidence="17 18">
    <name type="scientific">Paenibacillus nanensis</name>
    <dbReference type="NCBI Taxonomy" id="393251"/>
    <lineage>
        <taxon>Bacteria</taxon>
        <taxon>Bacillati</taxon>
        <taxon>Bacillota</taxon>
        <taxon>Bacilli</taxon>
        <taxon>Bacillales</taxon>
        <taxon>Paenibacillaceae</taxon>
        <taxon>Paenibacillus</taxon>
    </lineage>
</organism>
<comment type="catalytic activity">
    <reaction evidence="1">
        <text>ATP + protein L-histidine = ADP + protein N-phospho-L-histidine.</text>
        <dbReference type="EC" id="2.7.13.3"/>
    </reaction>
</comment>
<evidence type="ECO:0000256" key="11">
    <source>
        <dbReference type="ARBA" id="ARBA00022989"/>
    </source>
</evidence>
<evidence type="ECO:0000256" key="8">
    <source>
        <dbReference type="ARBA" id="ARBA00022741"/>
    </source>
</evidence>
<dbReference type="CDD" id="cd12912">
    <property type="entry name" value="PDC2_MCP_like"/>
    <property type="match status" value="1"/>
</dbReference>
<dbReference type="GO" id="GO:0000155">
    <property type="term" value="F:phosphorelay sensor kinase activity"/>
    <property type="evidence" value="ECO:0007669"/>
    <property type="project" value="InterPro"/>
</dbReference>
<keyword evidence="12" id="KW-0902">Two-component regulatory system</keyword>
<dbReference type="EC" id="2.7.13.3" evidence="3"/>
<dbReference type="Gene3D" id="3.30.450.20">
    <property type="entry name" value="PAS domain"/>
    <property type="match status" value="2"/>
</dbReference>
<dbReference type="PANTHER" id="PTHR34220">
    <property type="entry name" value="SENSOR HISTIDINE KINASE YPDA"/>
    <property type="match status" value="1"/>
</dbReference>
<dbReference type="SUPFAM" id="SSF55874">
    <property type="entry name" value="ATPase domain of HSP90 chaperone/DNA topoisomerase II/histidine kinase"/>
    <property type="match status" value="1"/>
</dbReference>
<dbReference type="InterPro" id="IPR010559">
    <property type="entry name" value="Sig_transdc_His_kin_internal"/>
</dbReference>
<dbReference type="CDD" id="cd06225">
    <property type="entry name" value="HAMP"/>
    <property type="match status" value="1"/>
</dbReference>
<evidence type="ECO:0000256" key="7">
    <source>
        <dbReference type="ARBA" id="ARBA00022692"/>
    </source>
</evidence>
<dbReference type="InterPro" id="IPR005467">
    <property type="entry name" value="His_kinase_dom"/>
</dbReference>
<evidence type="ECO:0000259" key="16">
    <source>
        <dbReference type="PROSITE" id="PS50885"/>
    </source>
</evidence>
<gene>
    <name evidence="17" type="ORF">D3P08_14305</name>
</gene>
<dbReference type="EMBL" id="QXQA01000008">
    <property type="protein sequence ID" value="RIX52213.1"/>
    <property type="molecule type" value="Genomic_DNA"/>
</dbReference>
<dbReference type="GO" id="GO:0005524">
    <property type="term" value="F:ATP binding"/>
    <property type="evidence" value="ECO:0007669"/>
    <property type="project" value="UniProtKB-KW"/>
</dbReference>
<dbReference type="InterPro" id="IPR050640">
    <property type="entry name" value="Bact_2-comp_sensor_kinase"/>
</dbReference>
<feature type="domain" description="HAMP" evidence="16">
    <location>
        <begin position="320"/>
        <end position="372"/>
    </location>
</feature>
<evidence type="ECO:0000256" key="3">
    <source>
        <dbReference type="ARBA" id="ARBA00012438"/>
    </source>
</evidence>
<keyword evidence="8" id="KW-0547">Nucleotide-binding</keyword>
<dbReference type="PROSITE" id="PS50885">
    <property type="entry name" value="HAMP"/>
    <property type="match status" value="1"/>
</dbReference>
<keyword evidence="10" id="KW-0067">ATP-binding</keyword>
<keyword evidence="9 17" id="KW-0418">Kinase</keyword>
<proteinExistence type="predicted"/>
<evidence type="ECO:0000259" key="15">
    <source>
        <dbReference type="PROSITE" id="PS50109"/>
    </source>
</evidence>
<dbReference type="Gene3D" id="6.10.340.10">
    <property type="match status" value="1"/>
</dbReference>
<dbReference type="PANTHER" id="PTHR34220:SF7">
    <property type="entry name" value="SENSOR HISTIDINE KINASE YPDA"/>
    <property type="match status" value="1"/>
</dbReference>
<keyword evidence="13 14" id="KW-0472">Membrane</keyword>
<keyword evidence="5" id="KW-0597">Phosphoprotein</keyword>
<dbReference type="InterPro" id="IPR003660">
    <property type="entry name" value="HAMP_dom"/>
</dbReference>
<evidence type="ECO:0000256" key="4">
    <source>
        <dbReference type="ARBA" id="ARBA00022475"/>
    </source>
</evidence>
<dbReference type="CDD" id="cd18773">
    <property type="entry name" value="PDC1_HK_sensor"/>
    <property type="match status" value="1"/>
</dbReference>
<evidence type="ECO:0000256" key="10">
    <source>
        <dbReference type="ARBA" id="ARBA00022840"/>
    </source>
</evidence>
<dbReference type="Pfam" id="PF02518">
    <property type="entry name" value="HATPase_c"/>
    <property type="match status" value="1"/>
</dbReference>
<sequence length="594" mass="66741">MLQIFRFRSMQTNMALAFVLLILLTIVIMSVFSYFLSQDAVQSNAKSYTAELVKQVNNNIKSYVNGMQYITDLVDSNPDVQRFLAGERYASLAEELNGKQAVANFLESMAVSRADISSVSVFGYDGQFVTGRQGLELNPYIDITNLSWYREAKEAAGAYVISPSHVQPAFKDRYPWVVSLSTELSSKKDGAKLGIFLIDLNFSVMNDMLQDIRLGQRGYLFIVDSEGKIVYHPQQQLIYSNLKTEQIDKVLQIDSGTFISGEGGNKRMYTVQESDFGWKIVGVSYVDELVANQNEVGLSIIALGLVCIVIAIGTSLFLSQRVSQPIKQLQVYMKEVEKGNFDIHVPVPSTMEIGRLARAFNMMVGRIKELMAQVVRDQEQKRRSEISALQAQINPHFLYNTLDSIIWMAESKKSQEVVLMTSALAKLFRSSISKGEELVSIETELEHIENYLKIQKMRYKNKLDYAIEVSDTVRQYKTIKLILQPIVENAIYHGIKMKRGPGLITVTSEETDGEITLIVHDNGNGMDEETLARVLTHSYKSEEGRGVGVGNVDERLKLYFGMPYGLSFKSKLGEGTTVSIRFPKKTPAQEAGKK</sequence>
<evidence type="ECO:0000256" key="1">
    <source>
        <dbReference type="ARBA" id="ARBA00000085"/>
    </source>
</evidence>
<dbReference type="Pfam" id="PF06580">
    <property type="entry name" value="His_kinase"/>
    <property type="match status" value="1"/>
</dbReference>
<protein>
    <recommendedName>
        <fullName evidence="3">histidine kinase</fullName>
        <ecNumber evidence="3">2.7.13.3</ecNumber>
    </recommendedName>
</protein>
<evidence type="ECO:0000256" key="2">
    <source>
        <dbReference type="ARBA" id="ARBA00004651"/>
    </source>
</evidence>
<comment type="caution">
    <text evidence="17">The sequence shown here is derived from an EMBL/GenBank/DDBJ whole genome shotgun (WGS) entry which is preliminary data.</text>
</comment>
<dbReference type="SMART" id="SM00387">
    <property type="entry name" value="HATPase_c"/>
    <property type="match status" value="1"/>
</dbReference>
<evidence type="ECO:0000313" key="17">
    <source>
        <dbReference type="EMBL" id="RIX52213.1"/>
    </source>
</evidence>
<dbReference type="AlphaFoldDB" id="A0A3A1V0T4"/>
<evidence type="ECO:0000256" key="5">
    <source>
        <dbReference type="ARBA" id="ARBA00022553"/>
    </source>
</evidence>
<dbReference type="InterPro" id="IPR033479">
    <property type="entry name" value="dCache_1"/>
</dbReference>
<feature type="transmembrane region" description="Helical" evidence="14">
    <location>
        <begin position="296"/>
        <end position="318"/>
    </location>
</feature>
<keyword evidence="18" id="KW-1185">Reference proteome</keyword>
<dbReference type="InterPro" id="IPR003594">
    <property type="entry name" value="HATPase_dom"/>
</dbReference>
<keyword evidence="6" id="KW-0808">Transferase</keyword>